<dbReference type="GO" id="GO:0015631">
    <property type="term" value="F:tubulin binding"/>
    <property type="evidence" value="ECO:0007669"/>
    <property type="project" value="InterPro"/>
</dbReference>
<dbReference type="PANTHER" id="PTHR12932">
    <property type="entry name" value="P25 ALPHA-RELATED"/>
    <property type="match status" value="1"/>
</dbReference>
<organism evidence="3 4">
    <name type="scientific">Dimorphilus gyrociliatus</name>
    <dbReference type="NCBI Taxonomy" id="2664684"/>
    <lineage>
        <taxon>Eukaryota</taxon>
        <taxon>Metazoa</taxon>
        <taxon>Spiralia</taxon>
        <taxon>Lophotrochozoa</taxon>
        <taxon>Annelida</taxon>
        <taxon>Polychaeta</taxon>
        <taxon>Polychaeta incertae sedis</taxon>
        <taxon>Dinophilidae</taxon>
        <taxon>Dimorphilus</taxon>
    </lineage>
</organism>
<dbReference type="AlphaFoldDB" id="A0A7I8VH94"/>
<dbReference type="InterPro" id="IPR011992">
    <property type="entry name" value="EF-hand-dom_pair"/>
</dbReference>
<comment type="caution">
    <text evidence="3">The sequence shown here is derived from an EMBL/GenBank/DDBJ whole genome shotgun (WGS) entry which is preliminary data.</text>
</comment>
<dbReference type="SUPFAM" id="SSF47473">
    <property type="entry name" value="EF-hand"/>
    <property type="match status" value="1"/>
</dbReference>
<evidence type="ECO:0000313" key="4">
    <source>
        <dbReference type="Proteomes" id="UP000549394"/>
    </source>
</evidence>
<dbReference type="GO" id="GO:0005874">
    <property type="term" value="C:microtubule"/>
    <property type="evidence" value="ECO:0007669"/>
    <property type="project" value="TreeGrafter"/>
</dbReference>
<protein>
    <submittedName>
        <fullName evidence="3">DgyrCDS4512</fullName>
    </submittedName>
</protein>
<dbReference type="OrthoDB" id="548799at2759"/>
<dbReference type="EMBL" id="CAJFCJ010000006">
    <property type="protein sequence ID" value="CAD5115547.1"/>
    <property type="molecule type" value="Genomic_DNA"/>
</dbReference>
<comment type="similarity">
    <text evidence="1">Belongs to the TPPP family.</text>
</comment>
<gene>
    <name evidence="3" type="ORF">DGYR_LOCUS4276</name>
</gene>
<evidence type="ECO:0000256" key="1">
    <source>
        <dbReference type="ARBA" id="ARBA00010994"/>
    </source>
</evidence>
<dbReference type="Gene3D" id="1.10.238.10">
    <property type="entry name" value="EF-hand"/>
    <property type="match status" value="1"/>
</dbReference>
<dbReference type="Pfam" id="PF05517">
    <property type="entry name" value="p25-alpha"/>
    <property type="match status" value="1"/>
</dbReference>
<sequence>MAAADPLQAQFNKYASKTDATKKKAATLSEVTKWMKLNKVFKTNFTSNHLDICWAKHAVKKDGNILNYEVFKTKILPLCAEKYKVDHKCADVDAALNALIAELSKDVATKGATTANKGVTDRLTDTSKYTGAHKERFDESGKGKGKDGREERVENSGYVGNYKGQDTYDKSH</sequence>
<dbReference type="InterPro" id="IPR008907">
    <property type="entry name" value="TPP/p25"/>
</dbReference>
<name>A0A7I8VH94_9ANNE</name>
<dbReference type="PANTHER" id="PTHR12932:SF9">
    <property type="entry name" value="TUBULIN POLYMERIZATION-PROMOTING PROTEIN HOMOLOG"/>
    <property type="match status" value="1"/>
</dbReference>
<dbReference type="GO" id="GO:0046785">
    <property type="term" value="P:microtubule polymerization"/>
    <property type="evidence" value="ECO:0007669"/>
    <property type="project" value="InterPro"/>
</dbReference>
<evidence type="ECO:0000313" key="3">
    <source>
        <dbReference type="EMBL" id="CAD5115547.1"/>
    </source>
</evidence>
<dbReference type="Proteomes" id="UP000549394">
    <property type="component" value="Unassembled WGS sequence"/>
</dbReference>
<dbReference type="GO" id="GO:0001578">
    <property type="term" value="P:microtubule bundle formation"/>
    <property type="evidence" value="ECO:0007669"/>
    <property type="project" value="TreeGrafter"/>
</dbReference>
<accession>A0A7I8VH94</accession>
<proteinExistence type="inferred from homology"/>
<feature type="region of interest" description="Disordered" evidence="2">
    <location>
        <begin position="126"/>
        <end position="172"/>
    </location>
</feature>
<feature type="compositionally biased region" description="Basic and acidic residues" evidence="2">
    <location>
        <begin position="132"/>
        <end position="154"/>
    </location>
</feature>
<reference evidence="3 4" key="1">
    <citation type="submission" date="2020-08" db="EMBL/GenBank/DDBJ databases">
        <authorList>
            <person name="Hejnol A."/>
        </authorList>
    </citation>
    <scope>NUCLEOTIDE SEQUENCE [LARGE SCALE GENOMIC DNA]</scope>
</reference>
<evidence type="ECO:0000256" key="2">
    <source>
        <dbReference type="SAM" id="MobiDB-lite"/>
    </source>
</evidence>
<dbReference type="GO" id="GO:0032273">
    <property type="term" value="P:positive regulation of protein polymerization"/>
    <property type="evidence" value="ECO:0007669"/>
    <property type="project" value="TreeGrafter"/>
</dbReference>
<keyword evidence="4" id="KW-1185">Reference proteome</keyword>